<dbReference type="AlphaFoldDB" id="A0A2H5A4C3"/>
<dbReference type="KEGG" id="hta:BVU17_18385"/>
<keyword evidence="1" id="KW-0812">Transmembrane</keyword>
<feature type="transmembrane region" description="Helical" evidence="1">
    <location>
        <begin position="83"/>
        <end position="103"/>
    </location>
</feature>
<reference evidence="3 4" key="1">
    <citation type="submission" date="2017-01" db="EMBL/GenBank/DDBJ databases">
        <title>A Red Light-Sensitive Sensory Rhodopsin I From Haloarcula taiwanensis, A New Haloarchaeon Isolated From Taiwan.</title>
        <authorList>
            <person name="Yang C.-S."/>
            <person name="Han Y.-A."/>
            <person name="Chen P.-C."/>
            <person name="Ng W.V."/>
            <person name="Chen T.-W."/>
        </authorList>
    </citation>
    <scope>NUCLEOTIDE SEQUENCE [LARGE SCALE GENOMIC DNA]</scope>
    <source>
        <strain evidence="3 4">Taiwanensis</strain>
        <plasmid evidence="3 4">pNYT2</plasmid>
    </source>
</reference>
<gene>
    <name evidence="3" type="ORF">BVU17_18385</name>
</gene>
<proteinExistence type="predicted"/>
<evidence type="ECO:0000313" key="4">
    <source>
        <dbReference type="Proteomes" id="UP000242917"/>
    </source>
</evidence>
<evidence type="ECO:0000259" key="2">
    <source>
        <dbReference type="Pfam" id="PF26248"/>
    </source>
</evidence>
<keyword evidence="1" id="KW-0472">Membrane</keyword>
<dbReference type="Pfam" id="PF26248">
    <property type="entry name" value="DUF8059"/>
    <property type="match status" value="1"/>
</dbReference>
<keyword evidence="3" id="KW-0614">Plasmid</keyword>
<dbReference type="Proteomes" id="UP000242917">
    <property type="component" value="Plasmid pNYT2"/>
</dbReference>
<name>A0A2H5A4C3_9EURY</name>
<feature type="transmembrane region" description="Helical" evidence="1">
    <location>
        <begin position="29"/>
        <end position="48"/>
    </location>
</feature>
<feature type="transmembrane region" description="Helical" evidence="1">
    <location>
        <begin position="60"/>
        <end position="77"/>
    </location>
</feature>
<keyword evidence="4" id="KW-1185">Reference proteome</keyword>
<dbReference type="InterPro" id="IPR058372">
    <property type="entry name" value="DUF8059"/>
</dbReference>
<dbReference type="EMBL" id="CP019157">
    <property type="protein sequence ID" value="AUG49599.1"/>
    <property type="molecule type" value="Genomic_DNA"/>
</dbReference>
<organism evidence="3 4">
    <name type="scientific">Haloarcula taiwanensis</name>
    <dbReference type="NCBI Taxonomy" id="1932004"/>
    <lineage>
        <taxon>Archaea</taxon>
        <taxon>Methanobacteriati</taxon>
        <taxon>Methanobacteriota</taxon>
        <taxon>Stenosarchaea group</taxon>
        <taxon>Halobacteria</taxon>
        <taxon>Halobacteriales</taxon>
        <taxon>Haloarculaceae</taxon>
        <taxon>Haloarcula</taxon>
    </lineage>
</organism>
<geneLocation type="plasmid" evidence="3 4">
    <name>pNYT2</name>
</geneLocation>
<sequence length="106" mass="11368">MAGRFEHEIHRVDIIVIDGNVGWLTVGHAHIGMLSILAIVVGSQVDALNVVGRARQATTGLYLVGQWLLPTAIWVVTATDIAIVGMSTLLWGLCLVVSMLIMAHQA</sequence>
<accession>A0A2H5A4C3</accession>
<evidence type="ECO:0000313" key="3">
    <source>
        <dbReference type="EMBL" id="AUG49599.1"/>
    </source>
</evidence>
<feature type="domain" description="DUF8059" evidence="2">
    <location>
        <begin position="18"/>
        <end position="106"/>
    </location>
</feature>
<protein>
    <recommendedName>
        <fullName evidence="2">DUF8059 domain-containing protein</fullName>
    </recommendedName>
</protein>
<evidence type="ECO:0000256" key="1">
    <source>
        <dbReference type="SAM" id="Phobius"/>
    </source>
</evidence>
<keyword evidence="1" id="KW-1133">Transmembrane helix</keyword>